<name>A0A6N8QZ72_ECOLX</name>
<reference evidence="1 2" key="1">
    <citation type="submission" date="2019-12" db="EMBL/GenBank/DDBJ databases">
        <title>Enteriobacteria Tanzani isolates_10434.</title>
        <authorList>
            <person name="Subbiah M."/>
            <person name="Call D."/>
        </authorList>
    </citation>
    <scope>NUCLEOTIDE SEQUENCE [LARGE SCALE GENOMIC DNA]</scope>
    <source>
        <strain evidence="1 2">10434wD1</strain>
    </source>
</reference>
<accession>A0A6N8QZ72</accession>
<dbReference type="Pfam" id="PF06069">
    <property type="entry name" value="PerC"/>
    <property type="match status" value="1"/>
</dbReference>
<dbReference type="EMBL" id="WUIY01000084">
    <property type="protein sequence ID" value="MXI75587.1"/>
    <property type="molecule type" value="Genomic_DNA"/>
</dbReference>
<organism evidence="1 2">
    <name type="scientific">Escherichia coli</name>
    <dbReference type="NCBI Taxonomy" id="562"/>
    <lineage>
        <taxon>Bacteria</taxon>
        <taxon>Pseudomonadati</taxon>
        <taxon>Pseudomonadota</taxon>
        <taxon>Gammaproteobacteria</taxon>
        <taxon>Enterobacterales</taxon>
        <taxon>Enterobacteriaceae</taxon>
        <taxon>Escherichia</taxon>
    </lineage>
</organism>
<comment type="caution">
    <text evidence="1">The sequence shown here is derived from an EMBL/GenBank/DDBJ whole genome shotgun (WGS) entry which is preliminary data.</text>
</comment>
<evidence type="ECO:0000313" key="2">
    <source>
        <dbReference type="Proteomes" id="UP000436141"/>
    </source>
</evidence>
<proteinExistence type="predicted"/>
<evidence type="ECO:0000313" key="1">
    <source>
        <dbReference type="EMBL" id="MXI75587.1"/>
    </source>
</evidence>
<protein>
    <submittedName>
        <fullName evidence="1">PerC family transcriptional regulator</fullName>
    </submittedName>
</protein>
<gene>
    <name evidence="1" type="ORF">GRW05_15240</name>
</gene>
<dbReference type="Proteomes" id="UP000436141">
    <property type="component" value="Unassembled WGS sequence"/>
</dbReference>
<dbReference type="AlphaFoldDB" id="A0A6N8QZ72"/>
<sequence length="107" mass="12314">MKDAIAGRLESANLWRRASAHWLMLMGYSEYTEAQREWMRQRRAFCLARIPPPALPEKIDIREISGAADRTLQQMRIASLSEDVFRGSISKQRLSVWQIPGTIISPE</sequence>
<dbReference type="InterPro" id="IPR024684">
    <property type="entry name" value="Tscrpt_act_PerC/SfV_Orf40"/>
</dbReference>